<evidence type="ECO:0000256" key="1">
    <source>
        <dbReference type="SAM" id="Phobius"/>
    </source>
</evidence>
<reference evidence="2" key="1">
    <citation type="journal article" date="2015" name="Nature">
        <title>Complex archaea that bridge the gap between prokaryotes and eukaryotes.</title>
        <authorList>
            <person name="Spang A."/>
            <person name="Saw J.H."/>
            <person name="Jorgensen S.L."/>
            <person name="Zaremba-Niedzwiedzka K."/>
            <person name="Martijn J."/>
            <person name="Lind A.E."/>
            <person name="van Eijk R."/>
            <person name="Schleper C."/>
            <person name="Guy L."/>
            <person name="Ettema T.J."/>
        </authorList>
    </citation>
    <scope>NUCLEOTIDE SEQUENCE</scope>
</reference>
<sequence>MHWAERYLGGHISFTLVTWRFVIYGFNAMHIAINVRTKKWGYICFHPSVKCFGRWWPWYLYFSPNATPWAASFAIGPGLYNSDRCQARVYYELFGHNFDTDKHYDQMQMIKDTLANVRWQISKARHISLYGEL</sequence>
<dbReference type="EMBL" id="LAZR01003260">
    <property type="protein sequence ID" value="KKN20254.1"/>
    <property type="molecule type" value="Genomic_DNA"/>
</dbReference>
<dbReference type="AlphaFoldDB" id="A0A0F9NQQ2"/>
<organism evidence="2">
    <name type="scientific">marine sediment metagenome</name>
    <dbReference type="NCBI Taxonomy" id="412755"/>
    <lineage>
        <taxon>unclassified sequences</taxon>
        <taxon>metagenomes</taxon>
        <taxon>ecological metagenomes</taxon>
    </lineage>
</organism>
<keyword evidence="1" id="KW-0812">Transmembrane</keyword>
<keyword evidence="1" id="KW-1133">Transmembrane helix</keyword>
<protein>
    <submittedName>
        <fullName evidence="2">Uncharacterized protein</fullName>
    </submittedName>
</protein>
<comment type="caution">
    <text evidence="2">The sequence shown here is derived from an EMBL/GenBank/DDBJ whole genome shotgun (WGS) entry which is preliminary data.</text>
</comment>
<name>A0A0F9NQQ2_9ZZZZ</name>
<accession>A0A0F9NQQ2</accession>
<feature type="transmembrane region" description="Helical" evidence="1">
    <location>
        <begin position="12"/>
        <end position="33"/>
    </location>
</feature>
<evidence type="ECO:0000313" key="2">
    <source>
        <dbReference type="EMBL" id="KKN20254.1"/>
    </source>
</evidence>
<keyword evidence="1" id="KW-0472">Membrane</keyword>
<gene>
    <name evidence="2" type="ORF">LCGC14_0937490</name>
</gene>
<proteinExistence type="predicted"/>